<reference evidence="2 3" key="1">
    <citation type="submission" date="2016-07" db="EMBL/GenBank/DDBJ databases">
        <title>Draft genome of Scalindua rubra, obtained from a brine-seawater interface in the Red Sea, sheds light on salt adaptation in anammox bacteria.</title>
        <authorList>
            <person name="Speth D.R."/>
            <person name="Lagkouvardos I."/>
            <person name="Wang Y."/>
            <person name="Qian P.-Y."/>
            <person name="Dutilh B.E."/>
            <person name="Jetten M.S."/>
        </authorList>
    </citation>
    <scope>NUCLEOTIDE SEQUENCE [LARGE SCALE GENOMIC DNA]</scope>
    <source>
        <strain evidence="2">BSI-1</strain>
    </source>
</reference>
<dbReference type="AlphaFoldDB" id="A0A1E3XHS4"/>
<protein>
    <submittedName>
        <fullName evidence="2">Putative cytochrome c</fullName>
    </submittedName>
</protein>
<feature type="domain" description="Cytochrome c-552/4" evidence="1">
    <location>
        <begin position="223"/>
        <end position="285"/>
    </location>
</feature>
<dbReference type="EMBL" id="MAYW01000006">
    <property type="protein sequence ID" value="ODS34454.1"/>
    <property type="molecule type" value="Genomic_DNA"/>
</dbReference>
<dbReference type="SUPFAM" id="SSF48695">
    <property type="entry name" value="Multiheme cytochromes"/>
    <property type="match status" value="1"/>
</dbReference>
<dbReference type="Pfam" id="PF13435">
    <property type="entry name" value="Cytochrome_C554"/>
    <property type="match status" value="1"/>
</dbReference>
<name>A0A1E3XHS4_9BACT</name>
<evidence type="ECO:0000313" key="2">
    <source>
        <dbReference type="EMBL" id="ODS34454.1"/>
    </source>
</evidence>
<dbReference type="Gene3D" id="1.10.1130.10">
    <property type="entry name" value="Flavocytochrome C3, Chain A"/>
    <property type="match status" value="1"/>
</dbReference>
<evidence type="ECO:0000259" key="1">
    <source>
        <dbReference type="Pfam" id="PF13435"/>
    </source>
</evidence>
<gene>
    <name evidence="2" type="ORF">SCARUB_00405</name>
</gene>
<dbReference type="InterPro" id="IPR023155">
    <property type="entry name" value="Cyt_c-552/4"/>
</dbReference>
<evidence type="ECO:0000313" key="3">
    <source>
        <dbReference type="Proteomes" id="UP000094056"/>
    </source>
</evidence>
<proteinExistence type="predicted"/>
<sequence length="334" mass="39444">MGHYVKLILLWLTTISIIFILLLGVSGVWSDKEFNPEWKQHQRAVIQEKIAKAEESYEFWSNPEWGDPEKAKELENKIRGLKNKKLEIKQILLKGEGLWSNQENGPRFDRCMTCHIDEERIKEDHPENLPLPYDIYGCMVCHDGNGMALEKEPAHEHMLADREAMREARERSADALIKMWQRIAKLNPEKEIKLREVSFYGPTGEYQIYVGNIKMYQMPQKTHPEHVNLWSESKFKTTERIQKEPDFQKGDENYRKKCYKCHTTGYKEDKGTFEELGVGCEACHGPGEVYSELMEGEKTIEEARKLTRISFDYNIFSNCHITKRHEMRKEYFEW</sequence>
<accession>A0A1E3XHS4</accession>
<organism evidence="2 3">
    <name type="scientific">Candidatus Scalindua rubra</name>
    <dbReference type="NCBI Taxonomy" id="1872076"/>
    <lineage>
        <taxon>Bacteria</taxon>
        <taxon>Pseudomonadati</taxon>
        <taxon>Planctomycetota</taxon>
        <taxon>Candidatus Brocadiia</taxon>
        <taxon>Candidatus Brocadiales</taxon>
        <taxon>Candidatus Scalinduaceae</taxon>
        <taxon>Candidatus Scalindua</taxon>
    </lineage>
</organism>
<dbReference type="Proteomes" id="UP000094056">
    <property type="component" value="Unassembled WGS sequence"/>
</dbReference>
<comment type="caution">
    <text evidence="2">The sequence shown here is derived from an EMBL/GenBank/DDBJ whole genome shotgun (WGS) entry which is preliminary data.</text>
</comment>
<dbReference type="InterPro" id="IPR036280">
    <property type="entry name" value="Multihaem_cyt_sf"/>
</dbReference>